<dbReference type="GO" id="GO:0016740">
    <property type="term" value="F:transferase activity"/>
    <property type="evidence" value="ECO:0007669"/>
    <property type="project" value="UniProtKB-KW"/>
</dbReference>
<feature type="active site" description="Nucleophile" evidence="7">
    <location>
        <position position="180"/>
    </location>
</feature>
<keyword evidence="6 7" id="KW-0961">Cell wall biogenesis/degradation</keyword>
<dbReference type="GO" id="GO:0004180">
    <property type="term" value="F:carboxypeptidase activity"/>
    <property type="evidence" value="ECO:0007669"/>
    <property type="project" value="UniProtKB-ARBA"/>
</dbReference>
<keyword evidence="4 7" id="KW-0133">Cell shape</keyword>
<dbReference type="EMBL" id="FNES01000004">
    <property type="protein sequence ID" value="SDJ39228.1"/>
    <property type="molecule type" value="Genomic_DNA"/>
</dbReference>
<evidence type="ECO:0000313" key="10">
    <source>
        <dbReference type="EMBL" id="SDJ39228.1"/>
    </source>
</evidence>
<accession>A0A1G8TCJ7</accession>
<evidence type="ECO:0000256" key="5">
    <source>
        <dbReference type="ARBA" id="ARBA00022984"/>
    </source>
</evidence>
<dbReference type="SUPFAM" id="SSF141523">
    <property type="entry name" value="L,D-transpeptidase catalytic domain-like"/>
    <property type="match status" value="1"/>
</dbReference>
<organism evidence="10 11">
    <name type="scientific">Billgrantia gudaonensis</name>
    <dbReference type="NCBI Taxonomy" id="376427"/>
    <lineage>
        <taxon>Bacteria</taxon>
        <taxon>Pseudomonadati</taxon>
        <taxon>Pseudomonadota</taxon>
        <taxon>Gammaproteobacteria</taxon>
        <taxon>Oceanospirillales</taxon>
        <taxon>Halomonadaceae</taxon>
        <taxon>Billgrantia</taxon>
    </lineage>
</organism>
<protein>
    <submittedName>
        <fullName evidence="10">L,D-transpeptidase catalytic domain</fullName>
    </submittedName>
</protein>
<keyword evidence="3" id="KW-0808">Transferase</keyword>
<evidence type="ECO:0000256" key="2">
    <source>
        <dbReference type="ARBA" id="ARBA00005992"/>
    </source>
</evidence>
<dbReference type="PANTHER" id="PTHR36699">
    <property type="entry name" value="LD-TRANSPEPTIDASE"/>
    <property type="match status" value="1"/>
</dbReference>
<evidence type="ECO:0000256" key="4">
    <source>
        <dbReference type="ARBA" id="ARBA00022960"/>
    </source>
</evidence>
<dbReference type="CDD" id="cd16913">
    <property type="entry name" value="YkuD_like"/>
    <property type="match status" value="1"/>
</dbReference>
<comment type="similarity">
    <text evidence="2">Belongs to the YkuD family.</text>
</comment>
<keyword evidence="11" id="KW-1185">Reference proteome</keyword>
<feature type="signal peptide" evidence="8">
    <location>
        <begin position="1"/>
        <end position="25"/>
    </location>
</feature>
<evidence type="ECO:0000256" key="7">
    <source>
        <dbReference type="PROSITE-ProRule" id="PRU01373"/>
    </source>
</evidence>
<gene>
    <name evidence="10" type="ORF">SAMN04487954_104265</name>
</gene>
<dbReference type="GO" id="GO:0009252">
    <property type="term" value="P:peptidoglycan biosynthetic process"/>
    <property type="evidence" value="ECO:0007669"/>
    <property type="project" value="UniProtKB-UniPathway"/>
</dbReference>
<dbReference type="Proteomes" id="UP000198525">
    <property type="component" value="Unassembled WGS sequence"/>
</dbReference>
<dbReference type="PANTHER" id="PTHR36699:SF1">
    <property type="entry name" value="L,D-TRANSPEPTIDASE YAFK-RELATED"/>
    <property type="match status" value="1"/>
</dbReference>
<reference evidence="10 11" key="1">
    <citation type="submission" date="2016-10" db="EMBL/GenBank/DDBJ databases">
        <authorList>
            <person name="de Groot N.N."/>
        </authorList>
    </citation>
    <scope>NUCLEOTIDE SEQUENCE [LARGE SCALE GENOMIC DNA]</scope>
    <source>
        <strain evidence="10 11">CGMCC 1.6133</strain>
    </source>
</reference>
<feature type="chain" id="PRO_5011735869" evidence="8">
    <location>
        <begin position="26"/>
        <end position="204"/>
    </location>
</feature>
<comment type="pathway">
    <text evidence="1 7">Cell wall biogenesis; peptidoglycan biosynthesis.</text>
</comment>
<dbReference type="PROSITE" id="PS52029">
    <property type="entry name" value="LD_TPASE"/>
    <property type="match status" value="1"/>
</dbReference>
<dbReference type="InterPro" id="IPR038063">
    <property type="entry name" value="Transpep_catalytic_dom"/>
</dbReference>
<proteinExistence type="inferred from homology"/>
<evidence type="ECO:0000256" key="1">
    <source>
        <dbReference type="ARBA" id="ARBA00004752"/>
    </source>
</evidence>
<dbReference type="OrthoDB" id="9809748at2"/>
<dbReference type="RefSeq" id="WP_089684545.1">
    <property type="nucleotide sequence ID" value="NZ_FNES01000004.1"/>
</dbReference>
<dbReference type="AlphaFoldDB" id="A0A1G8TCJ7"/>
<keyword evidence="8" id="KW-0732">Signal</keyword>
<dbReference type="STRING" id="376427.SAMN04487954_104265"/>
<evidence type="ECO:0000256" key="3">
    <source>
        <dbReference type="ARBA" id="ARBA00022679"/>
    </source>
</evidence>
<name>A0A1G8TCJ7_9GAMM</name>
<dbReference type="GO" id="GO:0071555">
    <property type="term" value="P:cell wall organization"/>
    <property type="evidence" value="ECO:0007669"/>
    <property type="project" value="UniProtKB-UniRule"/>
</dbReference>
<evidence type="ECO:0000256" key="6">
    <source>
        <dbReference type="ARBA" id="ARBA00023316"/>
    </source>
</evidence>
<dbReference type="UniPathway" id="UPA00219"/>
<dbReference type="GO" id="GO:0008360">
    <property type="term" value="P:regulation of cell shape"/>
    <property type="evidence" value="ECO:0007669"/>
    <property type="project" value="UniProtKB-UniRule"/>
</dbReference>
<evidence type="ECO:0000256" key="8">
    <source>
        <dbReference type="SAM" id="SignalP"/>
    </source>
</evidence>
<evidence type="ECO:0000259" key="9">
    <source>
        <dbReference type="PROSITE" id="PS52029"/>
    </source>
</evidence>
<feature type="domain" description="L,D-TPase catalytic" evidence="9">
    <location>
        <begin position="47"/>
        <end position="204"/>
    </location>
</feature>
<dbReference type="Gene3D" id="2.40.440.10">
    <property type="entry name" value="L,D-transpeptidase catalytic domain-like"/>
    <property type="match status" value="1"/>
</dbReference>
<sequence>MSLLSRRRFSTLAMLSPLLPFASHAAEADLIESLLAKANVPRHDDELWVLIDDGEASLTVYRGNRQVERFSPVSLGRGGARTARQRGDKATPMGEFRVNRFNRESQWHIFIGLDYPTPAHARMALKSGIYTERDYDDYFTYYKRYGHPPQETVLGGYIGIHGLGGADPDIHASYHWTQGCVAVTNAQIERLESLIDIGTRVVIR</sequence>
<dbReference type="Pfam" id="PF03734">
    <property type="entry name" value="YkuD"/>
    <property type="match status" value="1"/>
</dbReference>
<keyword evidence="5 7" id="KW-0573">Peptidoglycan synthesis</keyword>
<evidence type="ECO:0000313" key="11">
    <source>
        <dbReference type="Proteomes" id="UP000198525"/>
    </source>
</evidence>
<feature type="active site" description="Proton donor/acceptor" evidence="7">
    <location>
        <position position="161"/>
    </location>
</feature>
<dbReference type="InterPro" id="IPR005490">
    <property type="entry name" value="LD_TPept_cat_dom"/>
</dbReference>